<keyword evidence="1" id="KW-1133">Transmembrane helix</keyword>
<dbReference type="InterPro" id="IPR010889">
    <property type="entry name" value="DUF1515"/>
</dbReference>
<accession>A0ABU8KBW6</accession>
<proteinExistence type="predicted"/>
<reference evidence="2 3" key="1">
    <citation type="submission" date="2022-12" db="EMBL/GenBank/DDBJ databases">
        <authorList>
            <person name="Muema E."/>
        </authorList>
    </citation>
    <scope>NUCLEOTIDE SEQUENCE [LARGE SCALE GENOMIC DNA]</scope>
    <source>
        <strain evidence="3">1330</strain>
    </source>
</reference>
<dbReference type="Pfam" id="PF07439">
    <property type="entry name" value="DUF1515"/>
    <property type="match status" value="1"/>
</dbReference>
<evidence type="ECO:0000313" key="2">
    <source>
        <dbReference type="EMBL" id="MEI9402289.1"/>
    </source>
</evidence>
<keyword evidence="1" id="KW-0812">Transmembrane</keyword>
<keyword evidence="1" id="KW-0472">Membrane</keyword>
<protein>
    <submittedName>
        <fullName evidence="2">DUF1515 family protein</fullName>
    </submittedName>
</protein>
<keyword evidence="3" id="KW-1185">Reference proteome</keyword>
<sequence length="116" mass="12571">MSQDGVERTLGILLGKLEGIEKAIAQADDQAATHRATVHWRLDTMVGEVGDLRAEVATMKADVKDSKAITDEVKQWKQRGIGALFVSGIAGTAIGGTAMAFVIYWWEAIMRVLRSA</sequence>
<organism evidence="2 3">
    <name type="scientific">Mesorhizobium argentiipisi</name>
    <dbReference type="NCBI Taxonomy" id="3015175"/>
    <lineage>
        <taxon>Bacteria</taxon>
        <taxon>Pseudomonadati</taxon>
        <taxon>Pseudomonadota</taxon>
        <taxon>Alphaproteobacteria</taxon>
        <taxon>Hyphomicrobiales</taxon>
        <taxon>Phyllobacteriaceae</taxon>
        <taxon>Mesorhizobium</taxon>
    </lineage>
</organism>
<feature type="transmembrane region" description="Helical" evidence="1">
    <location>
        <begin position="83"/>
        <end position="106"/>
    </location>
</feature>
<dbReference type="Proteomes" id="UP001366503">
    <property type="component" value="Unassembled WGS sequence"/>
</dbReference>
<gene>
    <name evidence="2" type="ORF">O7A05_08945</name>
</gene>
<evidence type="ECO:0000256" key="1">
    <source>
        <dbReference type="SAM" id="Phobius"/>
    </source>
</evidence>
<comment type="caution">
    <text evidence="2">The sequence shown here is derived from an EMBL/GenBank/DDBJ whole genome shotgun (WGS) entry which is preliminary data.</text>
</comment>
<dbReference type="EMBL" id="JAPYKO010000004">
    <property type="protein sequence ID" value="MEI9402289.1"/>
    <property type="molecule type" value="Genomic_DNA"/>
</dbReference>
<evidence type="ECO:0000313" key="3">
    <source>
        <dbReference type="Proteomes" id="UP001366503"/>
    </source>
</evidence>
<dbReference type="RefSeq" id="WP_337092623.1">
    <property type="nucleotide sequence ID" value="NZ_JAPYKO010000004.1"/>
</dbReference>
<name>A0ABU8KBW6_9HYPH</name>